<keyword evidence="2" id="KW-1185">Reference proteome</keyword>
<accession>A0A3Q0HCK3</accession>
<keyword evidence="3 4" id="KW-0812">Transmembrane</keyword>
<evidence type="ECO:0000313" key="3">
    <source>
        <dbReference type="RefSeq" id="XP_025069751.1"/>
    </source>
</evidence>
<dbReference type="RefSeq" id="XP_025069751.1">
    <property type="nucleotide sequence ID" value="XM_025213966.1"/>
</dbReference>
<dbReference type="PANTHER" id="PTHR47822">
    <property type="entry name" value="CARBOHYDRATE BINDING DOMAIN CONTAINING PROTEIN"/>
    <property type="match status" value="1"/>
</dbReference>
<dbReference type="SMART" id="SM00320">
    <property type="entry name" value="WD40"/>
    <property type="match status" value="1"/>
</dbReference>
<keyword evidence="1" id="KW-0853">WD repeat</keyword>
<dbReference type="Pfam" id="PF00400">
    <property type="entry name" value="WD40"/>
    <property type="match status" value="2"/>
</dbReference>
<dbReference type="Gene3D" id="2.130.10.10">
    <property type="entry name" value="YVTN repeat-like/Quinoprotein amine dehydrogenase"/>
    <property type="match status" value="1"/>
</dbReference>
<dbReference type="InterPro" id="IPR036322">
    <property type="entry name" value="WD40_repeat_dom_sf"/>
</dbReference>
<evidence type="ECO:0000313" key="4">
    <source>
        <dbReference type="RefSeq" id="XP_025069753.1"/>
    </source>
</evidence>
<dbReference type="PANTHER" id="PTHR47822:SF3">
    <property type="entry name" value="ANAPHASE-PROMOTING COMPLEX SUBUNIT 4-LIKE WD40 DOMAIN-CONTAINING PROTEIN"/>
    <property type="match status" value="1"/>
</dbReference>
<dbReference type="RefSeq" id="XP_025069753.1">
    <property type="nucleotide sequence ID" value="XM_025213968.1"/>
</dbReference>
<evidence type="ECO:0000313" key="2">
    <source>
        <dbReference type="Proteomes" id="UP000189705"/>
    </source>
</evidence>
<protein>
    <submittedName>
        <fullName evidence="3 4">Signaling threshold-regulating transmembrane adapter 1 isoform X1</fullName>
    </submittedName>
</protein>
<name>A0A3Q0HCK3_ALLSI</name>
<dbReference type="AlphaFoldDB" id="A0A3Q0HCK3"/>
<feature type="repeat" description="WD" evidence="1">
    <location>
        <begin position="46"/>
        <end position="79"/>
    </location>
</feature>
<dbReference type="Proteomes" id="UP000189705">
    <property type="component" value="Unplaced"/>
</dbReference>
<dbReference type="CTD" id="27240"/>
<dbReference type="InterPro" id="IPR001680">
    <property type="entry name" value="WD40_rpt"/>
</dbReference>
<gene>
    <name evidence="3 4" type="primary">SIT1</name>
</gene>
<evidence type="ECO:0000256" key="1">
    <source>
        <dbReference type="PROSITE-ProRule" id="PRU00221"/>
    </source>
</evidence>
<proteinExistence type="predicted"/>
<dbReference type="PROSITE" id="PS50082">
    <property type="entry name" value="WD_REPEATS_2"/>
    <property type="match status" value="1"/>
</dbReference>
<dbReference type="SUPFAM" id="SSF50978">
    <property type="entry name" value="WD40 repeat-like"/>
    <property type="match status" value="1"/>
</dbReference>
<dbReference type="STRING" id="38654.A0A3Q0HCK3"/>
<keyword evidence="3 4" id="KW-0472">Membrane</keyword>
<dbReference type="PROSITE" id="PS50294">
    <property type="entry name" value="WD_REPEATS_REGION"/>
    <property type="match status" value="1"/>
</dbReference>
<organism evidence="2 3">
    <name type="scientific">Alligator sinensis</name>
    <name type="common">Chinese alligator</name>
    <dbReference type="NCBI Taxonomy" id="38654"/>
    <lineage>
        <taxon>Eukaryota</taxon>
        <taxon>Metazoa</taxon>
        <taxon>Chordata</taxon>
        <taxon>Craniata</taxon>
        <taxon>Vertebrata</taxon>
        <taxon>Euteleostomi</taxon>
        <taxon>Archelosauria</taxon>
        <taxon>Archosauria</taxon>
        <taxon>Crocodylia</taxon>
        <taxon>Alligatoridae</taxon>
        <taxon>Alligatorinae</taxon>
        <taxon>Alligator</taxon>
    </lineage>
</organism>
<dbReference type="GeneID" id="106722697"/>
<dbReference type="InterPro" id="IPR015943">
    <property type="entry name" value="WD40/YVTN_repeat-like_dom_sf"/>
</dbReference>
<reference evidence="3 4" key="1">
    <citation type="submission" date="2025-04" db="UniProtKB">
        <authorList>
            <consortium name="RefSeq"/>
        </authorList>
    </citation>
    <scope>IDENTIFICATION</scope>
</reference>
<sequence>MDFCLDGSVFATAGTDRHIRLYDSCTMQLFHTLEAPDFMTGDVAVTSGASRRIFALRFHPQENHIFLTGGWDNSVKVWDKRIRKEAQRVINGPHICGPGLDIWVRWMWGMWRGITGDVASNMPVPGLGCGHLTRRYLMVPPPAPLKETSFVPGSAAHLSRAPLPHWQPVLTGSGVHAGVDMLHLPPSPLPQGHCVLTASWVPRNALQLWDLRTSQLQKNLPFPGGHTQGQFLYAAQFCDPDTVLAGGSGTCGAGVIRISTHQDLKRHPWRGHLSRIWSDSPGVGVYPGSRATPPSSGICLDPD</sequence>